<keyword evidence="3" id="KW-1185">Reference proteome</keyword>
<sequence>APEATGRSTRAAKARKTERSSSPKARRGGKRGPKAHMAAGTFKSRALPLHVNVTHTPPALVDDDTVSVAVTDPGFVGTTTLVPTTFSTGTYGWKGSKRVTVELQNAEGEEKEKVHVMLTINATVVGSKGAKDEENGETKEEQAAEDAAEGSAEATTEDLVPIGEVSTDTQTTATVVETTVVQAETDQSAPESTT</sequence>
<organism evidence="2 3">
    <name type="scientific">Obba rivulosa</name>
    <dbReference type="NCBI Taxonomy" id="1052685"/>
    <lineage>
        <taxon>Eukaryota</taxon>
        <taxon>Fungi</taxon>
        <taxon>Dikarya</taxon>
        <taxon>Basidiomycota</taxon>
        <taxon>Agaricomycotina</taxon>
        <taxon>Agaricomycetes</taxon>
        <taxon>Polyporales</taxon>
        <taxon>Gelatoporiaceae</taxon>
        <taxon>Obba</taxon>
    </lineage>
</organism>
<dbReference type="OrthoDB" id="2497589at2759"/>
<feature type="compositionally biased region" description="Basic residues" evidence="1">
    <location>
        <begin position="24"/>
        <end position="34"/>
    </location>
</feature>
<protein>
    <submittedName>
        <fullName evidence="2">Uncharacterized protein</fullName>
    </submittedName>
</protein>
<evidence type="ECO:0000313" key="3">
    <source>
        <dbReference type="Proteomes" id="UP000250043"/>
    </source>
</evidence>
<feature type="compositionally biased region" description="Basic and acidic residues" evidence="1">
    <location>
        <begin position="129"/>
        <end position="142"/>
    </location>
</feature>
<evidence type="ECO:0000313" key="2">
    <source>
        <dbReference type="EMBL" id="OCH90620.1"/>
    </source>
</evidence>
<gene>
    <name evidence="2" type="ORF">OBBRIDRAFT_730439</name>
</gene>
<feature type="region of interest" description="Disordered" evidence="1">
    <location>
        <begin position="127"/>
        <end position="171"/>
    </location>
</feature>
<name>A0A8E2AYL2_9APHY</name>
<evidence type="ECO:0000256" key="1">
    <source>
        <dbReference type="SAM" id="MobiDB-lite"/>
    </source>
</evidence>
<feature type="non-terminal residue" evidence="2">
    <location>
        <position position="194"/>
    </location>
</feature>
<accession>A0A8E2AYL2</accession>
<dbReference type="EMBL" id="KV722400">
    <property type="protein sequence ID" value="OCH90620.1"/>
    <property type="molecule type" value="Genomic_DNA"/>
</dbReference>
<dbReference type="AlphaFoldDB" id="A0A8E2AYL2"/>
<reference evidence="2 3" key="1">
    <citation type="submission" date="2016-07" db="EMBL/GenBank/DDBJ databases">
        <title>Draft genome of the white-rot fungus Obba rivulosa 3A-2.</title>
        <authorList>
            <consortium name="DOE Joint Genome Institute"/>
            <person name="Miettinen O."/>
            <person name="Riley R."/>
            <person name="Acob R."/>
            <person name="Barry K."/>
            <person name="Cullen D."/>
            <person name="De Vries R."/>
            <person name="Hainaut M."/>
            <person name="Hatakka A."/>
            <person name="Henrissat B."/>
            <person name="Hilden K."/>
            <person name="Kuo R."/>
            <person name="Labutti K."/>
            <person name="Lipzen A."/>
            <person name="Makela M.R."/>
            <person name="Sandor L."/>
            <person name="Spatafora J.W."/>
            <person name="Grigoriev I.V."/>
            <person name="Hibbett D.S."/>
        </authorList>
    </citation>
    <scope>NUCLEOTIDE SEQUENCE [LARGE SCALE GENOMIC DNA]</scope>
    <source>
        <strain evidence="2 3">3A-2</strain>
    </source>
</reference>
<feature type="region of interest" description="Disordered" evidence="1">
    <location>
        <begin position="1"/>
        <end position="39"/>
    </location>
</feature>
<proteinExistence type="predicted"/>
<dbReference type="Proteomes" id="UP000250043">
    <property type="component" value="Unassembled WGS sequence"/>
</dbReference>